<dbReference type="AlphaFoldDB" id="A0A0V0GJL9"/>
<name>A0A0V0GJL9_SOLCH</name>
<accession>A0A0V0GJL9</accession>
<protein>
    <submittedName>
        <fullName evidence="1">Putative ovule protein</fullName>
    </submittedName>
</protein>
<reference evidence="1" key="1">
    <citation type="submission" date="2015-12" db="EMBL/GenBank/DDBJ databases">
        <title>Gene expression during late stages of embryo sac development: a critical building block for successful pollen-pistil interactions.</title>
        <authorList>
            <person name="Liu Y."/>
            <person name="Joly V."/>
            <person name="Sabar M."/>
            <person name="Matton D.P."/>
        </authorList>
    </citation>
    <scope>NUCLEOTIDE SEQUENCE</scope>
</reference>
<proteinExistence type="predicted"/>
<organism evidence="1">
    <name type="scientific">Solanum chacoense</name>
    <name type="common">Chaco potato</name>
    <dbReference type="NCBI Taxonomy" id="4108"/>
    <lineage>
        <taxon>Eukaryota</taxon>
        <taxon>Viridiplantae</taxon>
        <taxon>Streptophyta</taxon>
        <taxon>Embryophyta</taxon>
        <taxon>Tracheophyta</taxon>
        <taxon>Spermatophyta</taxon>
        <taxon>Magnoliopsida</taxon>
        <taxon>eudicotyledons</taxon>
        <taxon>Gunneridae</taxon>
        <taxon>Pentapetalae</taxon>
        <taxon>asterids</taxon>
        <taxon>lamiids</taxon>
        <taxon>Solanales</taxon>
        <taxon>Solanaceae</taxon>
        <taxon>Solanoideae</taxon>
        <taxon>Solaneae</taxon>
        <taxon>Solanum</taxon>
    </lineage>
</organism>
<evidence type="ECO:0000313" key="1">
    <source>
        <dbReference type="EMBL" id="JAP08332.1"/>
    </source>
</evidence>
<feature type="non-terminal residue" evidence="1">
    <location>
        <position position="1"/>
    </location>
</feature>
<sequence>LLWSPKQCLRRKAFLQKNHRVNALIHVLHYHHFVPALLRHFVQLHNPFGSYSFSNYEDTCK</sequence>
<dbReference type="EMBL" id="GEDG01037093">
    <property type="protein sequence ID" value="JAP08332.1"/>
    <property type="molecule type" value="Transcribed_RNA"/>
</dbReference>